<dbReference type="AlphaFoldDB" id="A0A0C3P887"/>
<reference evidence="3" key="2">
    <citation type="submission" date="2015-01" db="EMBL/GenBank/DDBJ databases">
        <title>Evolutionary Origins and Diversification of the Mycorrhizal Mutualists.</title>
        <authorList>
            <consortium name="DOE Joint Genome Institute"/>
            <consortium name="Mycorrhizal Genomics Consortium"/>
            <person name="Kohler A."/>
            <person name="Kuo A."/>
            <person name="Nagy L.G."/>
            <person name="Floudas D."/>
            <person name="Copeland A."/>
            <person name="Barry K.W."/>
            <person name="Cichocki N."/>
            <person name="Veneault-Fourrey C."/>
            <person name="LaButti K."/>
            <person name="Lindquist E.A."/>
            <person name="Lipzen A."/>
            <person name="Lundell T."/>
            <person name="Morin E."/>
            <person name="Murat C."/>
            <person name="Riley R."/>
            <person name="Ohm R."/>
            <person name="Sun H."/>
            <person name="Tunlid A."/>
            <person name="Henrissat B."/>
            <person name="Grigoriev I.V."/>
            <person name="Hibbett D.S."/>
            <person name="Martin F."/>
        </authorList>
    </citation>
    <scope>NUCLEOTIDE SEQUENCE [LARGE SCALE GENOMIC DNA]</scope>
    <source>
        <strain evidence="3">Marx 270</strain>
    </source>
</reference>
<dbReference type="HOGENOM" id="CLU_2622993_0_0_1"/>
<dbReference type="EMBL" id="KN831974">
    <property type="protein sequence ID" value="KIO03886.1"/>
    <property type="molecule type" value="Genomic_DNA"/>
</dbReference>
<evidence type="ECO:0000256" key="1">
    <source>
        <dbReference type="SAM" id="MobiDB-lite"/>
    </source>
</evidence>
<feature type="region of interest" description="Disordered" evidence="1">
    <location>
        <begin position="58"/>
        <end position="78"/>
    </location>
</feature>
<dbReference type="Proteomes" id="UP000054217">
    <property type="component" value="Unassembled WGS sequence"/>
</dbReference>
<keyword evidence="3" id="KW-1185">Reference proteome</keyword>
<organism evidence="2 3">
    <name type="scientific">Pisolithus tinctorius Marx 270</name>
    <dbReference type="NCBI Taxonomy" id="870435"/>
    <lineage>
        <taxon>Eukaryota</taxon>
        <taxon>Fungi</taxon>
        <taxon>Dikarya</taxon>
        <taxon>Basidiomycota</taxon>
        <taxon>Agaricomycotina</taxon>
        <taxon>Agaricomycetes</taxon>
        <taxon>Agaricomycetidae</taxon>
        <taxon>Boletales</taxon>
        <taxon>Sclerodermatineae</taxon>
        <taxon>Pisolithaceae</taxon>
        <taxon>Pisolithus</taxon>
    </lineage>
</organism>
<evidence type="ECO:0000313" key="3">
    <source>
        <dbReference type="Proteomes" id="UP000054217"/>
    </source>
</evidence>
<sequence length="78" mass="8590">MCAHSPRARYCWRASIVTSPGSPAKRIPDDCSTSQCVSGTVSKGIMERGWPQVINFTDTDNDVASDIDEDDDTREPRS</sequence>
<reference evidence="2 3" key="1">
    <citation type="submission" date="2014-04" db="EMBL/GenBank/DDBJ databases">
        <authorList>
            <consortium name="DOE Joint Genome Institute"/>
            <person name="Kuo A."/>
            <person name="Kohler A."/>
            <person name="Costa M.D."/>
            <person name="Nagy L.G."/>
            <person name="Floudas D."/>
            <person name="Copeland A."/>
            <person name="Barry K.W."/>
            <person name="Cichocki N."/>
            <person name="Veneault-Fourrey C."/>
            <person name="LaButti K."/>
            <person name="Lindquist E.A."/>
            <person name="Lipzen A."/>
            <person name="Lundell T."/>
            <person name="Morin E."/>
            <person name="Murat C."/>
            <person name="Sun H."/>
            <person name="Tunlid A."/>
            <person name="Henrissat B."/>
            <person name="Grigoriev I.V."/>
            <person name="Hibbett D.S."/>
            <person name="Martin F."/>
            <person name="Nordberg H.P."/>
            <person name="Cantor M.N."/>
            <person name="Hua S.X."/>
        </authorList>
    </citation>
    <scope>NUCLEOTIDE SEQUENCE [LARGE SCALE GENOMIC DNA]</scope>
    <source>
        <strain evidence="2 3">Marx 270</strain>
    </source>
</reference>
<feature type="compositionally biased region" description="Acidic residues" evidence="1">
    <location>
        <begin position="59"/>
        <end position="78"/>
    </location>
</feature>
<evidence type="ECO:0000313" key="2">
    <source>
        <dbReference type="EMBL" id="KIO03886.1"/>
    </source>
</evidence>
<dbReference type="InParanoid" id="A0A0C3P887"/>
<protein>
    <submittedName>
        <fullName evidence="2">Uncharacterized protein</fullName>
    </submittedName>
</protein>
<name>A0A0C3P887_PISTI</name>
<gene>
    <name evidence="2" type="ORF">M404DRAFT_1001051</name>
</gene>
<accession>A0A0C3P887</accession>
<proteinExistence type="predicted"/>